<dbReference type="PROSITE" id="PS51898">
    <property type="entry name" value="TYR_RECOMBINASE"/>
    <property type="match status" value="1"/>
</dbReference>
<keyword evidence="7" id="KW-1185">Reference proteome</keyword>
<keyword evidence="2" id="KW-0238">DNA-binding</keyword>
<evidence type="ECO:0000313" key="7">
    <source>
        <dbReference type="Proteomes" id="UP000236520"/>
    </source>
</evidence>
<dbReference type="CDD" id="cd01189">
    <property type="entry name" value="INT_ICEBs1_C_like"/>
    <property type="match status" value="1"/>
</dbReference>
<proteinExistence type="inferred from homology"/>
<dbReference type="Gene3D" id="1.10.443.10">
    <property type="entry name" value="Intergrase catalytic core"/>
    <property type="match status" value="1"/>
</dbReference>
<feature type="region of interest" description="Disordered" evidence="4">
    <location>
        <begin position="598"/>
        <end position="634"/>
    </location>
</feature>
<evidence type="ECO:0000256" key="1">
    <source>
        <dbReference type="ARBA" id="ARBA00008857"/>
    </source>
</evidence>
<accession>A0A2J7ZAB6</accession>
<dbReference type="Proteomes" id="UP000236520">
    <property type="component" value="Unassembled WGS sequence"/>
</dbReference>
<dbReference type="PANTHER" id="PTHR30349:SF64">
    <property type="entry name" value="PROPHAGE INTEGRASE INTD-RELATED"/>
    <property type="match status" value="1"/>
</dbReference>
<evidence type="ECO:0000259" key="5">
    <source>
        <dbReference type="PROSITE" id="PS51898"/>
    </source>
</evidence>
<keyword evidence="3" id="KW-0233">DNA recombination</keyword>
<evidence type="ECO:0000313" key="6">
    <source>
        <dbReference type="EMBL" id="PNG97204.1"/>
    </source>
</evidence>
<comment type="caution">
    <text evidence="6">The sequence shown here is derived from an EMBL/GenBank/DDBJ whole genome shotgun (WGS) entry which is preliminary data.</text>
</comment>
<evidence type="ECO:0000256" key="2">
    <source>
        <dbReference type="ARBA" id="ARBA00023125"/>
    </source>
</evidence>
<dbReference type="GO" id="GO:0006310">
    <property type="term" value="P:DNA recombination"/>
    <property type="evidence" value="ECO:0007669"/>
    <property type="project" value="UniProtKB-KW"/>
</dbReference>
<protein>
    <recommendedName>
        <fullName evidence="5">Tyr recombinase domain-containing protein</fullName>
    </recommendedName>
</protein>
<dbReference type="RefSeq" id="WP_180990641.1">
    <property type="nucleotide sequence ID" value="NZ_LJIW01000001.1"/>
</dbReference>
<sequence>MYSPNFYRRCQCEGPLIDKKGNPVLNDDGTPKIGSIGLTCPKLGRKGHGSWAFTLELERGKNGKRQRVRLSGFPTREKAEEKAKKVYKQAELGTDVVSDETMGEFLGRWIKAKKSLARTTRHGYEEHIALYLGPHLGHIKRRDLRVRHLDRMYDVIQKENAERVLHCLRVDELTQARDAAHTAWVRAAGQKEERRRTRKAYLAANKALREGRKGLRKVTSPATMHRINDTLSSALSWGIKTEEAFAKNWAQLVELPAVARPKPLVWTPERIAHWKKTGEKPGPVMVWTPEQTGQFLDFLNDDRLYSLWYTFIFSGPRRGEMCALPWSEVSLDALWLSISAQIVEVAYRQYGEAPKAESVRTNWLSLEHGEVLSRWQERQGKEREEWAGVDAWVESDRVWTHENGEALHPDWVSRRFKRLVELSGLPPVRLHDLRHISATLSLLAKNDIKVVQERLGHSSRQITSDTYTSVLPEMMRTEAESTLSVVPREVTYDVQQELEISDEAFQGDVAVIFAHGSRATGNTWVVGAQTGPQCPLLGEIRTVGRGQEHAADAALKWVRGHCADREMEILRIQNLSDQYPEDQRPHFALLRFFIARPDGPDVSRWGPSAGPSTRPGSSRGHGDRRSSRRSRKAA</sequence>
<organism evidence="6 7">
    <name type="scientific">Streptomyces malaysiensis</name>
    <dbReference type="NCBI Taxonomy" id="92644"/>
    <lineage>
        <taxon>Bacteria</taxon>
        <taxon>Bacillati</taxon>
        <taxon>Actinomycetota</taxon>
        <taxon>Actinomycetes</taxon>
        <taxon>Kitasatosporales</taxon>
        <taxon>Streptomycetaceae</taxon>
        <taxon>Streptomyces</taxon>
        <taxon>Streptomyces violaceusniger group</taxon>
    </lineage>
</organism>
<reference evidence="6 7" key="1">
    <citation type="submission" date="2015-09" db="EMBL/GenBank/DDBJ databases">
        <title>Genome sequence, genome mining and natural product profiling of a biocontrol bacterium Streptomyces malaysiensis F913.</title>
        <authorList>
            <person name="Xu Y."/>
            <person name="Wei J."/>
            <person name="Xie J."/>
            <person name="Li T."/>
            <person name="Zhou Z."/>
        </authorList>
    </citation>
    <scope>NUCLEOTIDE SEQUENCE [LARGE SCALE GENOMIC DNA]</scope>
    <source>
        <strain evidence="6 7">F913</strain>
    </source>
</reference>
<dbReference type="InterPro" id="IPR013762">
    <property type="entry name" value="Integrase-like_cat_sf"/>
</dbReference>
<dbReference type="PANTHER" id="PTHR30349">
    <property type="entry name" value="PHAGE INTEGRASE-RELATED"/>
    <property type="match status" value="1"/>
</dbReference>
<dbReference type="InterPro" id="IPR011010">
    <property type="entry name" value="DNA_brk_join_enz"/>
</dbReference>
<name>A0A2J7ZAB6_STRMQ</name>
<dbReference type="InterPro" id="IPR002104">
    <property type="entry name" value="Integrase_catalytic"/>
</dbReference>
<dbReference type="Pfam" id="PF00589">
    <property type="entry name" value="Phage_integrase"/>
    <property type="match status" value="1"/>
</dbReference>
<dbReference type="GO" id="GO:0015074">
    <property type="term" value="P:DNA integration"/>
    <property type="evidence" value="ECO:0007669"/>
    <property type="project" value="InterPro"/>
</dbReference>
<comment type="similarity">
    <text evidence="1">Belongs to the 'phage' integrase family.</text>
</comment>
<dbReference type="InterPro" id="IPR010998">
    <property type="entry name" value="Integrase_recombinase_N"/>
</dbReference>
<evidence type="ECO:0000256" key="4">
    <source>
        <dbReference type="SAM" id="MobiDB-lite"/>
    </source>
</evidence>
<gene>
    <name evidence="6" type="ORF">SMF913_13229</name>
</gene>
<dbReference type="Gene3D" id="1.10.150.130">
    <property type="match status" value="1"/>
</dbReference>
<dbReference type="AlphaFoldDB" id="A0A2J7ZAB6"/>
<dbReference type="InterPro" id="IPR050090">
    <property type="entry name" value="Tyrosine_recombinase_XerCD"/>
</dbReference>
<dbReference type="SUPFAM" id="SSF56349">
    <property type="entry name" value="DNA breaking-rejoining enzymes"/>
    <property type="match status" value="1"/>
</dbReference>
<dbReference type="GO" id="GO:0003677">
    <property type="term" value="F:DNA binding"/>
    <property type="evidence" value="ECO:0007669"/>
    <property type="project" value="UniProtKB-KW"/>
</dbReference>
<dbReference type="EMBL" id="LJIW01000001">
    <property type="protein sequence ID" value="PNG97204.1"/>
    <property type="molecule type" value="Genomic_DNA"/>
</dbReference>
<evidence type="ECO:0000256" key="3">
    <source>
        <dbReference type="ARBA" id="ARBA00023172"/>
    </source>
</evidence>
<feature type="domain" description="Tyr recombinase" evidence="5">
    <location>
        <begin position="282"/>
        <end position="480"/>
    </location>
</feature>